<evidence type="ECO:0000259" key="1">
    <source>
        <dbReference type="Pfam" id="PF09359"/>
    </source>
</evidence>
<sequence>MRQPVYRNEWKYYISLWEGELLKRRLLPFMERDAHAEGGQYTIRSLYFDDYWDSAYEEKIMGVVDRQKWRIRIYNYSDSSIKLERKKKWGSYIHKDSASLTKEEYRKILEGDYEFLLSSEQPLCREFYYECTVKLQRPKVVVDYEREPLIRPEGDVRITFDRDVRAGAFDYDIFDPFLPVTSVLDENMMVLEVKFTEMIPELIKELLPLDGQEFSAISKYTLCYDRAFHRTDMLAGISKTNRRGKR</sequence>
<reference evidence="3" key="1">
    <citation type="journal article" date="2023" name="Int. J. Syst. Evol. Microbiol.">
        <title>Claveliimonas bilis gen. nov., sp. nov., deoxycholic acid-producing bacteria isolated from human faeces, and reclassification of Sellimonas monacensis Zenner et al. 2021 as Claveliimonas monacensis comb. nov.</title>
        <authorList>
            <person name="Hisatomi A."/>
            <person name="Kastawa N.W.E.P.G."/>
            <person name="Song I."/>
            <person name="Ohkuma M."/>
            <person name="Fukiya S."/>
            <person name="Sakamoto M."/>
        </authorList>
    </citation>
    <scope>NUCLEOTIDE SEQUENCE [LARGE SCALE GENOMIC DNA]</scope>
    <source>
        <strain evidence="3">12BBH14</strain>
    </source>
</reference>
<evidence type="ECO:0000313" key="2">
    <source>
        <dbReference type="EMBL" id="BDZ75834.1"/>
    </source>
</evidence>
<feature type="domain" description="VTC" evidence="1">
    <location>
        <begin position="7"/>
        <end position="225"/>
    </location>
</feature>
<proteinExistence type="predicted"/>
<organism evidence="2 3">
    <name type="scientific">Claveliimonas bilis</name>
    <dbReference type="NCBI Taxonomy" id="3028070"/>
    <lineage>
        <taxon>Bacteria</taxon>
        <taxon>Bacillati</taxon>
        <taxon>Bacillota</taxon>
        <taxon>Clostridia</taxon>
        <taxon>Lachnospirales</taxon>
        <taxon>Lachnospiraceae</taxon>
        <taxon>Claveliimonas</taxon>
    </lineage>
</organism>
<keyword evidence="3" id="KW-1185">Reference proteome</keyword>
<dbReference type="Gene3D" id="3.20.100.30">
    <property type="entry name" value="VTC, catalytic tunnel domain"/>
    <property type="match status" value="1"/>
</dbReference>
<name>A0ABM8HGQ3_9FIRM</name>
<dbReference type="EMBL" id="AP027742">
    <property type="protein sequence ID" value="BDZ75834.1"/>
    <property type="molecule type" value="Genomic_DNA"/>
</dbReference>
<dbReference type="InterPro" id="IPR042267">
    <property type="entry name" value="VTC_sf"/>
</dbReference>
<protein>
    <submittedName>
        <fullName evidence="2">Molecular chaperone</fullName>
    </submittedName>
</protein>
<accession>A0ABM8HGQ3</accession>
<dbReference type="Pfam" id="PF09359">
    <property type="entry name" value="VTC"/>
    <property type="match status" value="1"/>
</dbReference>
<gene>
    <name evidence="2" type="ORF">Lac1_00170</name>
</gene>
<dbReference type="InterPro" id="IPR018966">
    <property type="entry name" value="VTC_domain"/>
</dbReference>
<dbReference type="CDD" id="cd07750">
    <property type="entry name" value="PolyPPase_VTC_like"/>
    <property type="match status" value="1"/>
</dbReference>
<evidence type="ECO:0000313" key="3">
    <source>
        <dbReference type="Proteomes" id="UP001305815"/>
    </source>
</evidence>
<dbReference type="Proteomes" id="UP001305815">
    <property type="component" value="Chromosome"/>
</dbReference>